<proteinExistence type="predicted"/>
<keyword evidence="2" id="KW-1185">Reference proteome</keyword>
<dbReference type="Proteomes" id="UP000247702">
    <property type="component" value="Unassembled WGS sequence"/>
</dbReference>
<sequence length="89" mass="10512">MGPIVTTSSVRLGGPSQSVRLDFGFKLDRTESLKVFDDNDDDNDDDESLHRYYFKRLFKKVEEFERKFRGIAIIEQEPENIRKVNFTYT</sequence>
<name>A0A2Z6RX18_9GLOM</name>
<comment type="caution">
    <text evidence="1">The sequence shown here is derived from an EMBL/GenBank/DDBJ whole genome shotgun (WGS) entry which is preliminary data.</text>
</comment>
<dbReference type="EMBL" id="BEXD01004006">
    <property type="protein sequence ID" value="GBC05423.1"/>
    <property type="molecule type" value="Genomic_DNA"/>
</dbReference>
<protein>
    <submittedName>
        <fullName evidence="1">Uncharacterized protein</fullName>
    </submittedName>
</protein>
<evidence type="ECO:0000313" key="2">
    <source>
        <dbReference type="Proteomes" id="UP000247702"/>
    </source>
</evidence>
<dbReference type="AlphaFoldDB" id="A0A2Z6RX18"/>
<gene>
    <name evidence="1" type="ORF">RclHR1_06210008</name>
</gene>
<evidence type="ECO:0000313" key="1">
    <source>
        <dbReference type="EMBL" id="GBC05423.1"/>
    </source>
</evidence>
<accession>A0A2Z6RX18</accession>
<reference evidence="1 2" key="1">
    <citation type="submission" date="2017-11" db="EMBL/GenBank/DDBJ databases">
        <title>The genome of Rhizophagus clarus HR1 reveals common genetic basis of auxotrophy among arbuscular mycorrhizal fungi.</title>
        <authorList>
            <person name="Kobayashi Y."/>
        </authorList>
    </citation>
    <scope>NUCLEOTIDE SEQUENCE [LARGE SCALE GENOMIC DNA]</scope>
    <source>
        <strain evidence="1 2">HR1</strain>
    </source>
</reference>
<organism evidence="1 2">
    <name type="scientific">Rhizophagus clarus</name>
    <dbReference type="NCBI Taxonomy" id="94130"/>
    <lineage>
        <taxon>Eukaryota</taxon>
        <taxon>Fungi</taxon>
        <taxon>Fungi incertae sedis</taxon>
        <taxon>Mucoromycota</taxon>
        <taxon>Glomeromycotina</taxon>
        <taxon>Glomeromycetes</taxon>
        <taxon>Glomerales</taxon>
        <taxon>Glomeraceae</taxon>
        <taxon>Rhizophagus</taxon>
    </lineage>
</organism>